<evidence type="ECO:0000313" key="3">
    <source>
        <dbReference type="Proteomes" id="UP000664771"/>
    </source>
</evidence>
<dbReference type="RefSeq" id="WP_207881727.1">
    <property type="nucleotide sequence ID" value="NZ_JAFVMF010000011.1"/>
</dbReference>
<protein>
    <submittedName>
        <fullName evidence="2">Uncharacterized protein</fullName>
    </submittedName>
</protein>
<feature type="compositionally biased region" description="Low complexity" evidence="1">
    <location>
        <begin position="138"/>
        <end position="147"/>
    </location>
</feature>
<gene>
    <name evidence="2" type="ORF">J2D73_11695</name>
</gene>
<dbReference type="EMBL" id="JAFVMF010000011">
    <property type="protein sequence ID" value="MBO1360451.1"/>
    <property type="molecule type" value="Genomic_DNA"/>
</dbReference>
<evidence type="ECO:0000313" key="2">
    <source>
        <dbReference type="EMBL" id="MBO1360451.1"/>
    </source>
</evidence>
<comment type="caution">
    <text evidence="2">The sequence shown here is derived from an EMBL/GenBank/DDBJ whole genome shotgun (WGS) entry which is preliminary data.</text>
</comment>
<sequence>MTSSIHRSNSSASLESFHSARTSAPAGNEGEGFELPRPLLTGSHEHRTESGLATPVHPLTTLADGAGEVAEEGGAALEMNPKDNNNLLGIFKKHNGESLMDFGDRFDKSLKPLTVSTALLSQLTALANFGMSADSFSEKQNSSSSESGAPDANPASGAENQSS</sequence>
<keyword evidence="3" id="KW-1185">Reference proteome</keyword>
<reference evidence="2 3" key="1">
    <citation type="submission" date="2021-03" db="EMBL/GenBank/DDBJ databases">
        <title>The complete genome sequence of Acetobacter sacchari TBRC 11175.</title>
        <authorList>
            <person name="Charoenyingcharoen P."/>
            <person name="Yukphan P."/>
        </authorList>
    </citation>
    <scope>NUCLEOTIDE SEQUENCE [LARGE SCALE GENOMIC DNA]</scope>
    <source>
        <strain evidence="2 3">TBRC 11175</strain>
    </source>
</reference>
<accession>A0ABS3LX65</accession>
<evidence type="ECO:0000256" key="1">
    <source>
        <dbReference type="SAM" id="MobiDB-lite"/>
    </source>
</evidence>
<name>A0ABS3LX65_9PROT</name>
<proteinExistence type="predicted"/>
<feature type="compositionally biased region" description="Polar residues" evidence="1">
    <location>
        <begin position="1"/>
        <end position="22"/>
    </location>
</feature>
<dbReference type="Proteomes" id="UP000664771">
    <property type="component" value="Unassembled WGS sequence"/>
</dbReference>
<organism evidence="2 3">
    <name type="scientific">Acetobacter sacchari</name>
    <dbReference type="NCBI Taxonomy" id="2661687"/>
    <lineage>
        <taxon>Bacteria</taxon>
        <taxon>Pseudomonadati</taxon>
        <taxon>Pseudomonadota</taxon>
        <taxon>Alphaproteobacteria</taxon>
        <taxon>Acetobacterales</taxon>
        <taxon>Acetobacteraceae</taxon>
        <taxon>Acetobacter</taxon>
    </lineage>
</organism>
<feature type="region of interest" description="Disordered" evidence="1">
    <location>
        <begin position="135"/>
        <end position="163"/>
    </location>
</feature>
<feature type="region of interest" description="Disordered" evidence="1">
    <location>
        <begin position="1"/>
        <end position="58"/>
    </location>
</feature>